<evidence type="ECO:0000259" key="1">
    <source>
        <dbReference type="Pfam" id="PF00646"/>
    </source>
</evidence>
<dbReference type="InterPro" id="IPR032675">
    <property type="entry name" value="LRR_dom_sf"/>
</dbReference>
<accession>A0ABD2ZRL0</accession>
<dbReference type="InterPro" id="IPR053772">
    <property type="entry name" value="At1g61320/At1g61330-like"/>
</dbReference>
<dbReference type="SUPFAM" id="SSF52047">
    <property type="entry name" value="RNI-like"/>
    <property type="match status" value="1"/>
</dbReference>
<dbReference type="SUPFAM" id="SSF81383">
    <property type="entry name" value="F-box domain"/>
    <property type="match status" value="1"/>
</dbReference>
<keyword evidence="4" id="KW-1185">Reference proteome</keyword>
<dbReference type="InterPro" id="IPR055411">
    <property type="entry name" value="LRR_FXL15/At3g58940/PEG3-like"/>
</dbReference>
<dbReference type="InterPro" id="IPR001810">
    <property type="entry name" value="F-box_dom"/>
</dbReference>
<evidence type="ECO:0000313" key="4">
    <source>
        <dbReference type="Proteomes" id="UP001630127"/>
    </source>
</evidence>
<dbReference type="Pfam" id="PF00646">
    <property type="entry name" value="F-box"/>
    <property type="match status" value="1"/>
</dbReference>
<dbReference type="AlphaFoldDB" id="A0ABD2ZRL0"/>
<dbReference type="PANTHER" id="PTHR34145">
    <property type="entry name" value="OS02G0105600 PROTEIN"/>
    <property type="match status" value="1"/>
</dbReference>
<sequence>MKRQKRVNDDERELPQPIIQHILSFLSMESAARLSMVSKTWYSSWATSPILKLDNKESPLSIEEFRQEFLNYTNKSLQRYRNNVHNNNADALCVEQLQLSMRYFSVSSISNSRFIKKLLDDIETAGVAIKELHFNYTSYAFQSVKDALPELSRILEVGFLTEFSVKGCRLEQKIGENQMIRCCLLRSLSLEYVYTNEDTLESLISSCPLIESMKFVCCPGLERIKAVNNSHNNSRLKNFSVIKCGKTSVVEVQAPNLESFYCFSVVPVIFKLYESCLNLKKLSLKSLSIEDSFFQDFAENFPNLEDLSVVRCFSNKRINISSNSLKSIELRVDRVEVEINAPNMVSFEYVGQKIPCFQNLLDITTTTSTVCNYDIKILNLSFANGDVDRFMQLNKMFEILLLHNKSKVSLLIDFKCNVLNTRSILKIIPIKIAREPGVELENDPTFHIYSFPSSPSFALYSTLLDIVFLICRPTSICLHSDKFSDSGFKKFFGRRLLMHSRRRSSANCSNSWENIRFWEEDLKEVKIVRANDQEEAENEEQFFRLEKIFFRLKWY</sequence>
<dbReference type="EMBL" id="JBJUIK010000008">
    <property type="protein sequence ID" value="KAL3520815.1"/>
    <property type="molecule type" value="Genomic_DNA"/>
</dbReference>
<protein>
    <recommendedName>
        <fullName evidence="5">F-box domain-containing protein</fullName>
    </recommendedName>
</protein>
<dbReference type="Gene3D" id="3.80.10.10">
    <property type="entry name" value="Ribonuclease Inhibitor"/>
    <property type="match status" value="1"/>
</dbReference>
<dbReference type="Pfam" id="PF24758">
    <property type="entry name" value="LRR_At5g56370"/>
    <property type="match status" value="1"/>
</dbReference>
<evidence type="ECO:0000259" key="2">
    <source>
        <dbReference type="Pfam" id="PF24758"/>
    </source>
</evidence>
<dbReference type="PANTHER" id="PTHR34145:SF28">
    <property type="entry name" value="F-BOX DOMAIN-CONTAINING PROTEIN"/>
    <property type="match status" value="1"/>
</dbReference>
<evidence type="ECO:0000313" key="3">
    <source>
        <dbReference type="EMBL" id="KAL3520815.1"/>
    </source>
</evidence>
<organism evidence="3 4">
    <name type="scientific">Cinchona calisaya</name>
    <dbReference type="NCBI Taxonomy" id="153742"/>
    <lineage>
        <taxon>Eukaryota</taxon>
        <taxon>Viridiplantae</taxon>
        <taxon>Streptophyta</taxon>
        <taxon>Embryophyta</taxon>
        <taxon>Tracheophyta</taxon>
        <taxon>Spermatophyta</taxon>
        <taxon>Magnoliopsida</taxon>
        <taxon>eudicotyledons</taxon>
        <taxon>Gunneridae</taxon>
        <taxon>Pentapetalae</taxon>
        <taxon>asterids</taxon>
        <taxon>lamiids</taxon>
        <taxon>Gentianales</taxon>
        <taxon>Rubiaceae</taxon>
        <taxon>Cinchonoideae</taxon>
        <taxon>Cinchoneae</taxon>
        <taxon>Cinchona</taxon>
    </lineage>
</organism>
<proteinExistence type="predicted"/>
<gene>
    <name evidence="3" type="ORF">ACH5RR_018964</name>
</gene>
<comment type="caution">
    <text evidence="3">The sequence shown here is derived from an EMBL/GenBank/DDBJ whole genome shotgun (WGS) entry which is preliminary data.</text>
</comment>
<dbReference type="Proteomes" id="UP001630127">
    <property type="component" value="Unassembled WGS sequence"/>
</dbReference>
<feature type="domain" description="F-box" evidence="1">
    <location>
        <begin position="13"/>
        <end position="51"/>
    </location>
</feature>
<feature type="domain" description="F-box/LRR-repeat protein 15/At3g58940/PEG3-like LRR" evidence="2">
    <location>
        <begin position="128"/>
        <end position="264"/>
    </location>
</feature>
<reference evidence="3 4" key="1">
    <citation type="submission" date="2024-11" db="EMBL/GenBank/DDBJ databases">
        <title>A near-complete genome assembly of Cinchona calisaya.</title>
        <authorList>
            <person name="Lian D.C."/>
            <person name="Zhao X.W."/>
            <person name="Wei L."/>
        </authorList>
    </citation>
    <scope>NUCLEOTIDE SEQUENCE [LARGE SCALE GENOMIC DNA]</scope>
    <source>
        <tissue evidence="3">Nenye</tissue>
    </source>
</reference>
<dbReference type="InterPro" id="IPR036047">
    <property type="entry name" value="F-box-like_dom_sf"/>
</dbReference>
<name>A0ABD2ZRL0_9GENT</name>
<dbReference type="Gene3D" id="1.20.1280.50">
    <property type="match status" value="1"/>
</dbReference>
<evidence type="ECO:0008006" key="5">
    <source>
        <dbReference type="Google" id="ProtNLM"/>
    </source>
</evidence>